<keyword evidence="2" id="KW-1185">Reference proteome</keyword>
<dbReference type="EMBL" id="RBAK01000004">
    <property type="protein sequence ID" value="RKN47516.1"/>
    <property type="molecule type" value="Genomic_DNA"/>
</dbReference>
<sequence length="122" mass="12452">MLAALASGAGGELGRQAWTALTALVHRPSSDIDDDGSPLVPSGERELAALEATSADPVVAERLAEVLTRRGNNDPRFASDLDAVLTQAAAALNPPQVSNTITGRVSGSAIQGRDFSGPVTFG</sequence>
<reference evidence="1 2" key="1">
    <citation type="journal article" date="2004" name="Syst. Appl. Microbiol.">
        <title>Cryptoendolithic actinomycetes from antarctic sandstone rock samples: Micromonospora endolithica sp. nov. and two isolates related to Micromonospora coerulea Jensen 1932.</title>
        <authorList>
            <person name="Hirsch P."/>
            <person name="Mevs U."/>
            <person name="Kroppenstedt R.M."/>
            <person name="Schumann P."/>
            <person name="Stackebrandt E."/>
        </authorList>
    </citation>
    <scope>NUCLEOTIDE SEQUENCE [LARGE SCALE GENOMIC DNA]</scope>
    <source>
        <strain evidence="1 2">JCM 12677</strain>
    </source>
</reference>
<proteinExistence type="predicted"/>
<dbReference type="Proteomes" id="UP000281726">
    <property type="component" value="Unassembled WGS sequence"/>
</dbReference>
<organism evidence="1 2">
    <name type="scientific">Micromonospora endolithica</name>
    <dbReference type="NCBI Taxonomy" id="230091"/>
    <lineage>
        <taxon>Bacteria</taxon>
        <taxon>Bacillati</taxon>
        <taxon>Actinomycetota</taxon>
        <taxon>Actinomycetes</taxon>
        <taxon>Micromonosporales</taxon>
        <taxon>Micromonosporaceae</taxon>
        <taxon>Micromonospora</taxon>
    </lineage>
</organism>
<gene>
    <name evidence="1" type="ORF">D7223_12075</name>
</gene>
<protein>
    <submittedName>
        <fullName evidence="1">Uncharacterized protein</fullName>
    </submittedName>
</protein>
<accession>A0A3A9ZJK0</accession>
<name>A0A3A9ZJK0_9ACTN</name>
<dbReference type="AlphaFoldDB" id="A0A3A9ZJK0"/>
<evidence type="ECO:0000313" key="2">
    <source>
        <dbReference type="Proteomes" id="UP000281726"/>
    </source>
</evidence>
<comment type="caution">
    <text evidence="1">The sequence shown here is derived from an EMBL/GenBank/DDBJ whole genome shotgun (WGS) entry which is preliminary data.</text>
</comment>
<evidence type="ECO:0000313" key="1">
    <source>
        <dbReference type="EMBL" id="RKN47516.1"/>
    </source>
</evidence>